<dbReference type="InterPro" id="IPR017871">
    <property type="entry name" value="ABC_transporter-like_CS"/>
</dbReference>
<keyword evidence="9" id="KW-0862">Zinc</keyword>
<dbReference type="FunFam" id="3.40.50.300:FF:000028">
    <property type="entry name" value="UvrABC system protein A"/>
    <property type="match status" value="1"/>
</dbReference>
<evidence type="ECO:0000256" key="11">
    <source>
        <dbReference type="ARBA" id="ARBA00022881"/>
    </source>
</evidence>
<evidence type="ECO:0000256" key="8">
    <source>
        <dbReference type="ARBA" id="ARBA00022771"/>
    </source>
</evidence>
<evidence type="ECO:0000256" key="16">
    <source>
        <dbReference type="ARBA" id="ARBA00042156"/>
    </source>
</evidence>
<dbReference type="GO" id="GO:0003677">
    <property type="term" value="F:DNA binding"/>
    <property type="evidence" value="ECO:0007669"/>
    <property type="project" value="UniProtKB-KW"/>
</dbReference>
<dbReference type="Gene3D" id="3.30.190.20">
    <property type="match status" value="1"/>
</dbReference>
<reference evidence="18 19" key="1">
    <citation type="journal article" date="2016" name="Nat. Commun.">
        <title>Thousands of microbial genomes shed light on interconnected biogeochemical processes in an aquifer system.</title>
        <authorList>
            <person name="Anantharaman K."/>
            <person name="Brown C.T."/>
            <person name="Hug L.A."/>
            <person name="Sharon I."/>
            <person name="Castelle C.J."/>
            <person name="Probst A.J."/>
            <person name="Thomas B.C."/>
            <person name="Singh A."/>
            <person name="Wilkins M.J."/>
            <person name="Karaoz U."/>
            <person name="Brodie E.L."/>
            <person name="Williams K.H."/>
            <person name="Hubbard S.S."/>
            <person name="Banfield J.F."/>
        </authorList>
    </citation>
    <scope>NUCLEOTIDE SEQUENCE [LARGE SCALE GENOMIC DNA]</scope>
</reference>
<evidence type="ECO:0000256" key="6">
    <source>
        <dbReference type="ARBA" id="ARBA00022763"/>
    </source>
</evidence>
<dbReference type="NCBIfam" id="TIGR00630">
    <property type="entry name" value="uvra"/>
    <property type="match status" value="1"/>
</dbReference>
<dbReference type="Gene3D" id="1.20.1580.10">
    <property type="entry name" value="ABC transporter ATPase like domain"/>
    <property type="match status" value="3"/>
</dbReference>
<evidence type="ECO:0000256" key="9">
    <source>
        <dbReference type="ARBA" id="ARBA00022833"/>
    </source>
</evidence>
<gene>
    <name evidence="18" type="ORF">A3K52_02310</name>
</gene>
<keyword evidence="2" id="KW-0963">Cytoplasm</keyword>
<dbReference type="InterPro" id="IPR041102">
    <property type="entry name" value="UvrA_inter"/>
</dbReference>
<evidence type="ECO:0000256" key="15">
    <source>
        <dbReference type="ARBA" id="ARBA00039316"/>
    </source>
</evidence>
<dbReference type="PANTHER" id="PTHR43152:SF3">
    <property type="entry name" value="UVRABC SYSTEM PROTEIN A"/>
    <property type="match status" value="1"/>
</dbReference>
<evidence type="ECO:0000256" key="4">
    <source>
        <dbReference type="ARBA" id="ARBA00022737"/>
    </source>
</evidence>
<keyword evidence="12" id="KW-0238">DNA-binding</keyword>
<dbReference type="InterPro" id="IPR027417">
    <property type="entry name" value="P-loop_NTPase"/>
</dbReference>
<comment type="similarity">
    <text evidence="14">Belongs to the ABC transporter superfamily. UvrA family.</text>
</comment>
<dbReference type="PROSITE" id="PS50893">
    <property type="entry name" value="ABC_TRANSPORTER_2"/>
    <property type="match status" value="2"/>
</dbReference>
<dbReference type="Gene3D" id="1.10.8.280">
    <property type="entry name" value="ABC transporter ATPase domain-like"/>
    <property type="match status" value="1"/>
</dbReference>
<dbReference type="SUPFAM" id="SSF52540">
    <property type="entry name" value="P-loop containing nucleoside triphosphate hydrolases"/>
    <property type="match status" value="2"/>
</dbReference>
<protein>
    <recommendedName>
        <fullName evidence="15">UvrABC system protein A</fullName>
    </recommendedName>
    <alternativeName>
        <fullName evidence="16">Excinuclease ABC subunit A</fullName>
    </alternativeName>
</protein>
<evidence type="ECO:0000259" key="17">
    <source>
        <dbReference type="PROSITE" id="PS50893"/>
    </source>
</evidence>
<evidence type="ECO:0000256" key="3">
    <source>
        <dbReference type="ARBA" id="ARBA00022723"/>
    </source>
</evidence>
<evidence type="ECO:0000256" key="10">
    <source>
        <dbReference type="ARBA" id="ARBA00022840"/>
    </source>
</evidence>
<dbReference type="PROSITE" id="PS00211">
    <property type="entry name" value="ABC_TRANSPORTER_1"/>
    <property type="match status" value="2"/>
</dbReference>
<dbReference type="AlphaFoldDB" id="A0A1F7L0E3"/>
<accession>A0A1F7L0E3</accession>
<feature type="domain" description="ABC transporter" evidence="17">
    <location>
        <begin position="324"/>
        <end position="614"/>
    </location>
</feature>
<dbReference type="Proteomes" id="UP000177050">
    <property type="component" value="Unassembled WGS sequence"/>
</dbReference>
<keyword evidence="5" id="KW-0547">Nucleotide-binding</keyword>
<comment type="subcellular location">
    <subcellularLocation>
        <location evidence="1">Cytoplasm</location>
    </subcellularLocation>
</comment>
<keyword evidence="10" id="KW-0067">ATP-binding</keyword>
<dbReference type="PANTHER" id="PTHR43152">
    <property type="entry name" value="UVRABC SYSTEM PROTEIN A"/>
    <property type="match status" value="1"/>
</dbReference>
<dbReference type="CDD" id="cd03270">
    <property type="entry name" value="ABC_UvrA_I"/>
    <property type="match status" value="1"/>
</dbReference>
<proteinExistence type="inferred from homology"/>
<dbReference type="InterPro" id="IPR004602">
    <property type="entry name" value="UvrA"/>
</dbReference>
<evidence type="ECO:0000256" key="13">
    <source>
        <dbReference type="ARBA" id="ARBA00023204"/>
    </source>
</evidence>
<keyword evidence="3" id="KW-0479">Metal-binding</keyword>
<evidence type="ECO:0000256" key="7">
    <source>
        <dbReference type="ARBA" id="ARBA00022769"/>
    </source>
</evidence>
<evidence type="ECO:0000313" key="19">
    <source>
        <dbReference type="Proteomes" id="UP000177050"/>
    </source>
</evidence>
<evidence type="ECO:0000256" key="12">
    <source>
        <dbReference type="ARBA" id="ARBA00023125"/>
    </source>
</evidence>
<evidence type="ECO:0000256" key="2">
    <source>
        <dbReference type="ARBA" id="ARBA00022490"/>
    </source>
</evidence>
<name>A0A1F7L0E3_9BACT</name>
<dbReference type="EMBL" id="MGBR01000001">
    <property type="protein sequence ID" value="OGK73603.1"/>
    <property type="molecule type" value="Genomic_DNA"/>
</dbReference>
<keyword evidence="6" id="KW-0227">DNA damage</keyword>
<dbReference type="Pfam" id="PF17755">
    <property type="entry name" value="UvrA_DNA-bind"/>
    <property type="match status" value="1"/>
</dbReference>
<dbReference type="GO" id="GO:0006289">
    <property type="term" value="P:nucleotide-excision repair"/>
    <property type="evidence" value="ECO:0007669"/>
    <property type="project" value="InterPro"/>
</dbReference>
<evidence type="ECO:0000256" key="1">
    <source>
        <dbReference type="ARBA" id="ARBA00004496"/>
    </source>
</evidence>
<dbReference type="GO" id="GO:0005524">
    <property type="term" value="F:ATP binding"/>
    <property type="evidence" value="ECO:0007669"/>
    <property type="project" value="UniProtKB-KW"/>
</dbReference>
<evidence type="ECO:0000313" key="18">
    <source>
        <dbReference type="EMBL" id="OGK73603.1"/>
    </source>
</evidence>
<dbReference type="GO" id="GO:0004518">
    <property type="term" value="F:nuclease activity"/>
    <property type="evidence" value="ECO:0007669"/>
    <property type="project" value="UniProtKB-KW"/>
</dbReference>
<dbReference type="Pfam" id="PF17760">
    <property type="entry name" value="UvrA_inter"/>
    <property type="match status" value="1"/>
</dbReference>
<evidence type="ECO:0000256" key="5">
    <source>
        <dbReference type="ARBA" id="ARBA00022741"/>
    </source>
</evidence>
<sequence length="964" mass="108516">MMEHIKIRGARQHNLKNISLDIPKNKLVVMTGVSGSGKSSLAFDTIYAEGQRRYVESLSAYARQFLGIMDKPDVDLIEGLSPSISIDQKTASHNPRSTVGTITEIYDYLRLLFARVGHPHCPNCKIEISKLSLDEIIDRIMADIQLRIQKDKIKPHDFKIYSPLVREKKGEFKDLFENIRSKGFFNVRIDGTNYNLKNDEINLLKSNKHTIEVEVDGFVITHKDLKNDIFQANMHSRLTNSVEQGLSLSSGLIILANEENEKLYSEKLSCPKCGLSLPELEPRMFSFNSPLGACEKCKGLGTIFIIDPSLVLNDKLTINEGGILPLSKVFYMDTWHIRLFRKMCELEEISLDTKIGDLSKEKVNTILYGSDRLLKVTGPNRFGKITGIVDKFSGIVNELQRRFFENRGEFEEVEINRYMKIQVCDLCNGKRLKPEILSITIDKKNIIDVSEYSIDQLHDYVNHTLPQILNPYEKEVSRMILREVKVRLSFLRNVGLSYLTLNRSAQTLSGGEFQRIRLASQIGSGLTGVLYVLDEPSIGLHPRDVSALINSLKKLKDLGNSVLLVEHDRETIENADYAVELGPHAGKDGGKVIFEGTVTEMKKSKKSLTGAYLSGKKNVSFPEKELVITKGALELQGATQFNLKEVNIKIPLGNLIAVTGVSGSGKSTLVVETLYPALKYYLDGYYQEKMGDFKRLLGQHYIERIYLVDQSPIGRTPRSNPATYLGIFDEIRNIFAETVEAKAKGFKKGRFSFNVRGGRCEKCQGAGVIKIQMQFLPDVYVTCDVCSGHRYNHETLEITYKGKTIFDILNMTVDEAVMFFQNHFVIALKLRFLKDVGLGYISLGQPAPTFSGGEAQRIKLANELSRRDTGKTMYVLDEPTTGLHLYDIEKLLHTLYQLVAHGNTVIIIEHNLDVIKNCQYIVDMGPEGGEKGGEILYQGPLHGIMKNARSYTGQYLKSIISSDK</sequence>
<dbReference type="InterPro" id="IPR003439">
    <property type="entry name" value="ABC_transporter-like_ATP-bd"/>
</dbReference>
<keyword evidence="13" id="KW-0234">DNA repair</keyword>
<organism evidence="18 19">
    <name type="scientific">Candidatus Roizmanbacteria bacterium RIFOXYD1_FULL_38_12</name>
    <dbReference type="NCBI Taxonomy" id="1802093"/>
    <lineage>
        <taxon>Bacteria</taxon>
        <taxon>Candidatus Roizmaniibacteriota</taxon>
    </lineage>
</organism>
<dbReference type="NCBIfam" id="NF001503">
    <property type="entry name" value="PRK00349.1"/>
    <property type="match status" value="1"/>
</dbReference>
<dbReference type="GO" id="GO:0005737">
    <property type="term" value="C:cytoplasm"/>
    <property type="evidence" value="ECO:0007669"/>
    <property type="project" value="UniProtKB-SubCell"/>
</dbReference>
<dbReference type="GO" id="GO:0016887">
    <property type="term" value="F:ATP hydrolysis activity"/>
    <property type="evidence" value="ECO:0007669"/>
    <property type="project" value="InterPro"/>
</dbReference>
<keyword evidence="8" id="KW-0863">Zinc-finger</keyword>
<dbReference type="Gene3D" id="3.40.50.300">
    <property type="entry name" value="P-loop containing nucleotide triphosphate hydrolases"/>
    <property type="match status" value="3"/>
</dbReference>
<dbReference type="GO" id="GO:0008270">
    <property type="term" value="F:zinc ion binding"/>
    <property type="evidence" value="ECO:0007669"/>
    <property type="project" value="UniProtKB-KW"/>
</dbReference>
<keyword evidence="7" id="KW-0228">DNA excision</keyword>
<keyword evidence="4" id="KW-0677">Repeat</keyword>
<dbReference type="InterPro" id="IPR041552">
    <property type="entry name" value="UvrA_DNA-bd"/>
</dbReference>
<evidence type="ECO:0000256" key="14">
    <source>
        <dbReference type="ARBA" id="ARBA00038000"/>
    </source>
</evidence>
<dbReference type="GO" id="GO:0009380">
    <property type="term" value="C:excinuclease repair complex"/>
    <property type="evidence" value="ECO:0007669"/>
    <property type="project" value="InterPro"/>
</dbReference>
<feature type="domain" description="ABC transporter" evidence="17">
    <location>
        <begin position="627"/>
        <end position="957"/>
    </location>
</feature>
<keyword evidence="11" id="KW-0267">Excision nuclease</keyword>
<comment type="caution">
    <text evidence="18">The sequence shown here is derived from an EMBL/GenBank/DDBJ whole genome shotgun (WGS) entry which is preliminary data.</text>
</comment>